<accession>A0A6M3L7P0</accession>
<name>A0A6M3L7P0_9ZZZZ</name>
<organism evidence="1">
    <name type="scientific">viral metagenome</name>
    <dbReference type="NCBI Taxonomy" id="1070528"/>
    <lineage>
        <taxon>unclassified sequences</taxon>
        <taxon>metagenomes</taxon>
        <taxon>organismal metagenomes</taxon>
    </lineage>
</organism>
<dbReference type="AlphaFoldDB" id="A0A6M3L7P0"/>
<evidence type="ECO:0000313" key="1">
    <source>
        <dbReference type="EMBL" id="QJA89842.1"/>
    </source>
</evidence>
<dbReference type="EMBL" id="MT142872">
    <property type="protein sequence ID" value="QJA89842.1"/>
    <property type="molecule type" value="Genomic_DNA"/>
</dbReference>
<proteinExistence type="predicted"/>
<protein>
    <submittedName>
        <fullName evidence="1">Uncharacterized protein</fullName>
    </submittedName>
</protein>
<reference evidence="1" key="1">
    <citation type="submission" date="2020-03" db="EMBL/GenBank/DDBJ databases">
        <title>The deep terrestrial virosphere.</title>
        <authorList>
            <person name="Holmfeldt K."/>
            <person name="Nilsson E."/>
            <person name="Simone D."/>
            <person name="Lopez-Fernandez M."/>
            <person name="Wu X."/>
            <person name="de Brujin I."/>
            <person name="Lundin D."/>
            <person name="Andersson A."/>
            <person name="Bertilsson S."/>
            <person name="Dopson M."/>
        </authorList>
    </citation>
    <scope>NUCLEOTIDE SEQUENCE</scope>
    <source>
        <strain evidence="1">MM415B02491</strain>
    </source>
</reference>
<sequence length="607" mass="67344">MITRRYEVELFGTKFPIISNVQEKLVSAFAPKQVVGDYTKDSEQYVSSLVHSDSRGGIGIHDMVEALHANRCWWSTLNLDLQGHLLLPPKAVDCGNDTAAAIANIIEYGGTLYVAFGVDVWTWVDATTSWNDEAHALAAVPTDAVVYNNKLYYASSIDFERFNGGWTTGLALSGGAKPALFFVVWDNKLLRLTSAGQLSYSVDEGVTWTNNALSTLPAGSFTSLFLTRNGVDEIVPHLGTKYGVYELDFTSAVWLSAGLQFPKQDYACQGARMWRDTAAYIPVGTGVYQYANTSSGMTITPMGLDRDYGLPTEYRGNIIQVIPELNGLYVLLAVAVEAPRDLYAASFTYDSVIYDDEGYSAIFKWNGLGWSVIRSSEDSLATWGDINNADSKYRFWFAMGKTVYYIPLTRDILNPLELPDYEFADSGEHIWGWFDADNAVVDKLAVSIGAYVETGQGYAQLYYGTDYSDGWTLLTNTDFPDGKIDTDGEVRFTLNESFKAIRFKAYLSKGNTSPDVRWVRLEYIKIPQPKYSYQVTIDCTRDYAHKRAGTLLEALKTAVGSKELGDFTYRTVNGVNTTEQVRIMGMTGATIAGKIKEGIYQVQLLAP</sequence>
<gene>
    <name evidence="1" type="ORF">MM415B02491_0010</name>
</gene>